<gene>
    <name evidence="2" type="ORF">Ddye_016440</name>
</gene>
<dbReference type="Pfam" id="PF04195">
    <property type="entry name" value="Transposase_28"/>
    <property type="match status" value="1"/>
</dbReference>
<dbReference type="EMBL" id="JANJYI010000005">
    <property type="protein sequence ID" value="KAK2648951.1"/>
    <property type="molecule type" value="Genomic_DNA"/>
</dbReference>
<dbReference type="PANTHER" id="PTHR31099:SF28">
    <property type="entry name" value="F5J5.12"/>
    <property type="match status" value="1"/>
</dbReference>
<reference evidence="2" key="1">
    <citation type="journal article" date="2023" name="Plant J.">
        <title>Genome sequences and population genomics provide insights into the demographic history, inbreeding, and mutation load of two 'living fossil' tree species of Dipteronia.</title>
        <authorList>
            <person name="Feng Y."/>
            <person name="Comes H.P."/>
            <person name="Chen J."/>
            <person name="Zhu S."/>
            <person name="Lu R."/>
            <person name="Zhang X."/>
            <person name="Li P."/>
            <person name="Qiu J."/>
            <person name="Olsen K.M."/>
            <person name="Qiu Y."/>
        </authorList>
    </citation>
    <scope>NUCLEOTIDE SEQUENCE</scope>
    <source>
        <strain evidence="2">KIB01</strain>
    </source>
</reference>
<evidence type="ECO:0000313" key="3">
    <source>
        <dbReference type="Proteomes" id="UP001280121"/>
    </source>
</evidence>
<evidence type="ECO:0000259" key="1">
    <source>
        <dbReference type="Pfam" id="PF04195"/>
    </source>
</evidence>
<proteinExistence type="predicted"/>
<name>A0AAD9U7F3_9ROSI</name>
<dbReference type="AlphaFoldDB" id="A0AAD9U7F3"/>
<dbReference type="PANTHER" id="PTHR31099">
    <property type="entry name" value="OS06G0165300 PROTEIN"/>
    <property type="match status" value="1"/>
</dbReference>
<feature type="domain" description="Transposase (putative) gypsy type" evidence="1">
    <location>
        <begin position="74"/>
        <end position="134"/>
    </location>
</feature>
<evidence type="ECO:0000313" key="2">
    <source>
        <dbReference type="EMBL" id="KAK2648951.1"/>
    </source>
</evidence>
<dbReference type="Proteomes" id="UP001280121">
    <property type="component" value="Unassembled WGS sequence"/>
</dbReference>
<protein>
    <recommendedName>
        <fullName evidence="1">Transposase (putative) gypsy type domain-containing protein</fullName>
    </recommendedName>
</protein>
<organism evidence="2 3">
    <name type="scientific">Dipteronia dyeriana</name>
    <dbReference type="NCBI Taxonomy" id="168575"/>
    <lineage>
        <taxon>Eukaryota</taxon>
        <taxon>Viridiplantae</taxon>
        <taxon>Streptophyta</taxon>
        <taxon>Embryophyta</taxon>
        <taxon>Tracheophyta</taxon>
        <taxon>Spermatophyta</taxon>
        <taxon>Magnoliopsida</taxon>
        <taxon>eudicotyledons</taxon>
        <taxon>Gunneridae</taxon>
        <taxon>Pentapetalae</taxon>
        <taxon>rosids</taxon>
        <taxon>malvids</taxon>
        <taxon>Sapindales</taxon>
        <taxon>Sapindaceae</taxon>
        <taxon>Hippocastanoideae</taxon>
        <taxon>Acereae</taxon>
        <taxon>Dipteronia</taxon>
    </lineage>
</organism>
<comment type="caution">
    <text evidence="2">The sequence shown here is derived from an EMBL/GenBank/DDBJ whole genome shotgun (WGS) entry which is preliminary data.</text>
</comment>
<sequence>MTPGELNMEPPSSSRSKAGRFLIENTVSRLLSQEVKNLQFQFGIPESVKLQAVATFKRADWLIPGWTCFYYLPFRIGLRLPIPPLARKLLNFFNFTPSQLMPNGWRILLGLEVLIEIMNLEFSFEKFLYTYQLKVHDTDSGYGSRLETKIFFGPRGLGRRKGVKSLFNKVSTLTSSNAKLKREAKKAKSYLERLAKESTEKLAKAKEANA</sequence>
<accession>A0AAD9U7F3</accession>
<dbReference type="InterPro" id="IPR007321">
    <property type="entry name" value="Transposase_28"/>
</dbReference>
<keyword evidence="3" id="KW-1185">Reference proteome</keyword>